<dbReference type="PANTHER" id="PTHR35147">
    <property type="entry name" value="CHEMORECEPTOR GLUTAMINE DEAMIDASE CHED-RELATED"/>
    <property type="match status" value="1"/>
</dbReference>
<dbReference type="RefSeq" id="WP_011791595.1">
    <property type="nucleotide sequence ID" value="NC_008751.1"/>
</dbReference>
<gene>
    <name evidence="3" type="primary">cheD</name>
    <name evidence="4" type="ordered locus">Dvul_0398</name>
</gene>
<dbReference type="GO" id="GO:0050568">
    <property type="term" value="F:protein-glutamine glutaminase activity"/>
    <property type="evidence" value="ECO:0007669"/>
    <property type="project" value="UniProtKB-UniRule"/>
</dbReference>
<evidence type="ECO:0000313" key="4">
    <source>
        <dbReference type="EMBL" id="ABM27421.1"/>
    </source>
</evidence>
<comment type="similarity">
    <text evidence="3">Belongs to the CheD family.</text>
</comment>
<dbReference type="Pfam" id="PF03975">
    <property type="entry name" value="CheD"/>
    <property type="match status" value="1"/>
</dbReference>
<evidence type="ECO:0000313" key="5">
    <source>
        <dbReference type="Proteomes" id="UP000009173"/>
    </source>
</evidence>
<dbReference type="PANTHER" id="PTHR35147:SF1">
    <property type="entry name" value="CHEMORECEPTOR GLUTAMINE DEAMIDASE CHED-RELATED"/>
    <property type="match status" value="1"/>
</dbReference>
<dbReference type="EC" id="3.5.1.44" evidence="3"/>
<keyword evidence="1 3" id="KW-0145">Chemotaxis</keyword>
<reference evidence="5" key="1">
    <citation type="journal article" date="2009" name="Environ. Microbiol.">
        <title>Contribution of mobile genetic elements to Desulfovibrio vulgaris genome plasticity.</title>
        <authorList>
            <person name="Walker C.B."/>
            <person name="Stolyar S."/>
            <person name="Chivian D."/>
            <person name="Pinel N."/>
            <person name="Gabster J.A."/>
            <person name="Dehal P.S."/>
            <person name="He Z."/>
            <person name="Yang Z.K."/>
            <person name="Yen H.C."/>
            <person name="Zhou J."/>
            <person name="Wall J.D."/>
            <person name="Hazen T.C."/>
            <person name="Arkin A.P."/>
            <person name="Stahl D.A."/>
        </authorList>
    </citation>
    <scope>NUCLEOTIDE SEQUENCE [LARGE SCALE GENOMIC DNA]</scope>
    <source>
        <strain evidence="5">DP4</strain>
    </source>
</reference>
<dbReference type="Proteomes" id="UP000009173">
    <property type="component" value="Chromosome"/>
</dbReference>
<dbReference type="EMBL" id="CP000527">
    <property type="protein sequence ID" value="ABM27421.1"/>
    <property type="molecule type" value="Genomic_DNA"/>
</dbReference>
<protein>
    <recommendedName>
        <fullName evidence="3">Probable chemoreceptor glutamine deamidase CheD</fullName>
        <ecNumber evidence="3">3.5.1.44</ecNumber>
    </recommendedName>
</protein>
<comment type="catalytic activity">
    <reaction evidence="3">
        <text>L-glutaminyl-[protein] + H2O = L-glutamyl-[protein] + NH4(+)</text>
        <dbReference type="Rhea" id="RHEA:16441"/>
        <dbReference type="Rhea" id="RHEA-COMP:10207"/>
        <dbReference type="Rhea" id="RHEA-COMP:10208"/>
        <dbReference type="ChEBI" id="CHEBI:15377"/>
        <dbReference type="ChEBI" id="CHEBI:28938"/>
        <dbReference type="ChEBI" id="CHEBI:29973"/>
        <dbReference type="ChEBI" id="CHEBI:30011"/>
        <dbReference type="EC" id="3.5.1.44"/>
    </reaction>
</comment>
<dbReference type="AlphaFoldDB" id="A0A0H3A5Z3"/>
<dbReference type="CDD" id="cd16352">
    <property type="entry name" value="CheD"/>
    <property type="match status" value="1"/>
</dbReference>
<dbReference type="InterPro" id="IPR005659">
    <property type="entry name" value="Chemorcpt_Glu_NH3ase_CheD"/>
</dbReference>
<dbReference type="Gene3D" id="3.30.1330.200">
    <property type="match status" value="1"/>
</dbReference>
<organism evidence="4 5">
    <name type="scientific">Nitratidesulfovibrio vulgaris (strain DP4)</name>
    <name type="common">Desulfovibrio vulgaris</name>
    <dbReference type="NCBI Taxonomy" id="391774"/>
    <lineage>
        <taxon>Bacteria</taxon>
        <taxon>Pseudomonadati</taxon>
        <taxon>Thermodesulfobacteriota</taxon>
        <taxon>Desulfovibrionia</taxon>
        <taxon>Desulfovibrionales</taxon>
        <taxon>Desulfovibrionaceae</taxon>
        <taxon>Nitratidesulfovibrio</taxon>
    </lineage>
</organism>
<dbReference type="GO" id="GO:0006935">
    <property type="term" value="P:chemotaxis"/>
    <property type="evidence" value="ECO:0007669"/>
    <property type="project" value="UniProtKB-UniRule"/>
</dbReference>
<dbReference type="InterPro" id="IPR038592">
    <property type="entry name" value="CheD-like_sf"/>
</dbReference>
<name>A0A0H3A5Z3_NITV4</name>
<evidence type="ECO:0000256" key="2">
    <source>
        <dbReference type="ARBA" id="ARBA00022801"/>
    </source>
</evidence>
<dbReference type="InterPro" id="IPR011324">
    <property type="entry name" value="Cytotoxic_necrot_fac-like_cat"/>
</dbReference>
<evidence type="ECO:0000256" key="1">
    <source>
        <dbReference type="ARBA" id="ARBA00022500"/>
    </source>
</evidence>
<dbReference type="SUPFAM" id="SSF64438">
    <property type="entry name" value="CNF1/YfiH-like putative cysteine hydrolases"/>
    <property type="match status" value="1"/>
</dbReference>
<dbReference type="HAMAP" id="MF_01440">
    <property type="entry name" value="CheD"/>
    <property type="match status" value="1"/>
</dbReference>
<sequence length="183" mass="19917">MPAELMDLDLRHLHLRIGEGILAARPALIATVLGSCVSVTFHHPSTETGGIFHAMLPTVLGAADGARTPCKYVDAAIETLLGQFARRGIAANDLVVKLFGGAFTMNPEEKQRLRCIVDVGGRNVEVARATLQRFGIEPQSEHILGDRGRKLFFHSGTGEVWVRLLRRTEPPSPSALVCRDDLT</sequence>
<proteinExistence type="inferred from homology"/>
<dbReference type="HOGENOM" id="CLU_087854_1_0_7"/>
<keyword evidence="2 3" id="KW-0378">Hydrolase</keyword>
<dbReference type="KEGG" id="dvl:Dvul_0398"/>
<evidence type="ECO:0000256" key="3">
    <source>
        <dbReference type="HAMAP-Rule" id="MF_01440"/>
    </source>
</evidence>
<accession>A0A0H3A5Z3</accession>
<comment type="function">
    <text evidence="3">Probably deamidates glutamine residues to glutamate on methyl-accepting chemotaxis receptors (MCPs), playing an important role in chemotaxis.</text>
</comment>